<dbReference type="InterPro" id="IPR050834">
    <property type="entry name" value="Glycosyltransf_2"/>
</dbReference>
<dbReference type="EMBL" id="CP021377">
    <property type="protein sequence ID" value="ART82336.1"/>
    <property type="molecule type" value="Genomic_DNA"/>
</dbReference>
<keyword evidence="1 4" id="KW-0808">Transferase</keyword>
<evidence type="ECO:0000256" key="1">
    <source>
        <dbReference type="ARBA" id="ARBA00022679"/>
    </source>
</evidence>
<dbReference type="RefSeq" id="WP_087035667.1">
    <property type="nucleotide sequence ID" value="NZ_CP021377.1"/>
</dbReference>
<dbReference type="OrthoDB" id="9801954at2"/>
<evidence type="ECO:0000259" key="2">
    <source>
        <dbReference type="Pfam" id="PF00535"/>
    </source>
</evidence>
<gene>
    <name evidence="4" type="ORF">CBP31_06640</name>
</gene>
<accession>A0A1Y0D577</accession>
<name>A0A1Y0D577_9GAMM</name>
<dbReference type="InterPro" id="IPR029044">
    <property type="entry name" value="Nucleotide-diphossugar_trans"/>
</dbReference>
<evidence type="ECO:0000259" key="3">
    <source>
        <dbReference type="Pfam" id="PF02709"/>
    </source>
</evidence>
<feature type="domain" description="Glycosyltransferase 2-like" evidence="2">
    <location>
        <begin position="4"/>
        <end position="149"/>
    </location>
</feature>
<dbReference type="Pfam" id="PF02709">
    <property type="entry name" value="Glyco_transf_7C"/>
    <property type="match status" value="1"/>
</dbReference>
<dbReference type="Proteomes" id="UP000243937">
    <property type="component" value="Chromosome"/>
</dbReference>
<dbReference type="Gene3D" id="3.90.550.10">
    <property type="entry name" value="Spore Coat Polysaccharide Biosynthesis Protein SpsA, Chain A"/>
    <property type="match status" value="1"/>
</dbReference>
<evidence type="ECO:0000313" key="4">
    <source>
        <dbReference type="EMBL" id="ART82336.1"/>
    </source>
</evidence>
<reference evidence="4 5" key="1">
    <citation type="journal article" date="2014" name="Int. J. Syst. Evol. Microbiol.">
        <title>Oceanisphaera profunda sp. nov., a marine bacterium isolated from deep-sea sediment, and emended description of the genus Oceanisphaera.</title>
        <authorList>
            <person name="Xu Z."/>
            <person name="Zhang X.Y."/>
            <person name="Su H.N."/>
            <person name="Yu Z.C."/>
            <person name="Liu C."/>
            <person name="Li H."/>
            <person name="Chen X.L."/>
            <person name="Song X.Y."/>
            <person name="Xie B.B."/>
            <person name="Qin Q.L."/>
            <person name="Zhou B.C."/>
            <person name="Shi M."/>
            <person name="Huang Y."/>
            <person name="Zhang Y.Z."/>
        </authorList>
    </citation>
    <scope>NUCLEOTIDE SEQUENCE [LARGE SCALE GENOMIC DNA]</scope>
    <source>
        <strain evidence="4 5">SM1222</strain>
    </source>
</reference>
<dbReference type="Pfam" id="PF00535">
    <property type="entry name" value="Glycos_transf_2"/>
    <property type="match status" value="1"/>
</dbReference>
<sequence>MKVSIIVSVYKDVGALNLIVQALHSQTYKNFELVIAEDGNDPAMLQYIEGIEGLEVKHTTQEDKGIRKNRSTNNGIIASDGDYLIFIDGDCIPYSTFVDAHVKLSETKTVLSGRRVNLGPDYSEKIRSKKITSLQLEKNYLRWYRSILKDAVERHTESGFYFRPEGFFYKLIFRHFKNTVAIIGCNFSCFRSDILNINGFDENYGETSVGDDTDIDWRLQASGCNIKSAKNVANMFHLYHSRGFRDTIKNSVELKKMNERKDNNQWVAEKGLDTH</sequence>
<dbReference type="AlphaFoldDB" id="A0A1Y0D577"/>
<proteinExistence type="predicted"/>
<organism evidence="4 5">
    <name type="scientific">Oceanisphaera profunda</name>
    <dbReference type="NCBI Taxonomy" id="1416627"/>
    <lineage>
        <taxon>Bacteria</taxon>
        <taxon>Pseudomonadati</taxon>
        <taxon>Pseudomonadota</taxon>
        <taxon>Gammaproteobacteria</taxon>
        <taxon>Aeromonadales</taxon>
        <taxon>Aeromonadaceae</taxon>
        <taxon>Oceanisphaera</taxon>
    </lineage>
</organism>
<dbReference type="InterPro" id="IPR027791">
    <property type="entry name" value="Galactosyl_T_C"/>
</dbReference>
<dbReference type="KEGG" id="opf:CBP31_06640"/>
<evidence type="ECO:0000313" key="5">
    <source>
        <dbReference type="Proteomes" id="UP000243937"/>
    </source>
</evidence>
<dbReference type="GO" id="GO:0016740">
    <property type="term" value="F:transferase activity"/>
    <property type="evidence" value="ECO:0007669"/>
    <property type="project" value="UniProtKB-KW"/>
</dbReference>
<dbReference type="SUPFAM" id="SSF53448">
    <property type="entry name" value="Nucleotide-diphospho-sugar transferases"/>
    <property type="match status" value="1"/>
</dbReference>
<dbReference type="PANTHER" id="PTHR43685:SF3">
    <property type="entry name" value="SLR2126 PROTEIN"/>
    <property type="match status" value="1"/>
</dbReference>
<dbReference type="PANTHER" id="PTHR43685">
    <property type="entry name" value="GLYCOSYLTRANSFERASE"/>
    <property type="match status" value="1"/>
</dbReference>
<protein>
    <submittedName>
        <fullName evidence="4">Glycosyl transferase family 2</fullName>
    </submittedName>
</protein>
<dbReference type="InterPro" id="IPR001173">
    <property type="entry name" value="Glyco_trans_2-like"/>
</dbReference>
<keyword evidence="5" id="KW-1185">Reference proteome</keyword>
<feature type="domain" description="Galactosyltransferase C-terminal" evidence="3">
    <location>
        <begin position="181"/>
        <end position="240"/>
    </location>
</feature>